<dbReference type="SUPFAM" id="SSF50249">
    <property type="entry name" value="Nucleic acid-binding proteins"/>
    <property type="match status" value="1"/>
</dbReference>
<dbReference type="GO" id="GO:0009295">
    <property type="term" value="C:nucleoid"/>
    <property type="evidence" value="ECO:0007669"/>
    <property type="project" value="TreeGrafter"/>
</dbReference>
<dbReference type="InterPro" id="IPR000424">
    <property type="entry name" value="Primosome_PriB/ssb"/>
</dbReference>
<comment type="caution">
    <text evidence="5">The sequence shown here is derived from an EMBL/GenBank/DDBJ whole genome shotgun (WGS) entry which is preliminary data.</text>
</comment>
<dbReference type="InterPro" id="IPR012340">
    <property type="entry name" value="NA-bd_OB-fold"/>
</dbReference>
<reference evidence="5 6" key="1">
    <citation type="journal article" date="2016" name="Nat. Commun.">
        <title>Thousands of microbial genomes shed light on interconnected biogeochemical processes in an aquifer system.</title>
        <authorList>
            <person name="Anantharaman K."/>
            <person name="Brown C.T."/>
            <person name="Hug L.A."/>
            <person name="Sharon I."/>
            <person name="Castelle C.J."/>
            <person name="Probst A.J."/>
            <person name="Thomas B.C."/>
            <person name="Singh A."/>
            <person name="Wilkins M.J."/>
            <person name="Karaoz U."/>
            <person name="Brodie E.L."/>
            <person name="Williams K.H."/>
            <person name="Hubbard S.S."/>
            <person name="Banfield J.F."/>
        </authorList>
    </citation>
    <scope>NUCLEOTIDE SEQUENCE [LARGE SCALE GENOMIC DNA]</scope>
</reference>
<dbReference type="HAMAP" id="MF_00984">
    <property type="entry name" value="SSB"/>
    <property type="match status" value="1"/>
</dbReference>
<feature type="compositionally biased region" description="Polar residues" evidence="4">
    <location>
        <begin position="118"/>
        <end position="147"/>
    </location>
</feature>
<dbReference type="Gene3D" id="2.40.50.140">
    <property type="entry name" value="Nucleic acid-binding proteins"/>
    <property type="match status" value="1"/>
</dbReference>
<protein>
    <recommendedName>
        <fullName evidence="2 3">Single-stranded DNA-binding protein</fullName>
        <shortName evidence="2">SSB</shortName>
    </recommendedName>
</protein>
<evidence type="ECO:0000313" key="6">
    <source>
        <dbReference type="Proteomes" id="UP000178315"/>
    </source>
</evidence>
<sequence length="174" mass="19087">MDLNKVMLIGRLAQDPELRAIPSGVAVANFAVATNFVYTDASGVKQEKVEFHKIVTWSRLAEIANQYLKKGGKVFIEGRLQTSSWEDQSGAKRYRTEIVAENLIMLDRAPQGARPTPSLMQTPSQFGSPALTSSIPPATQTPVTPTSRPVDEELPTIDITEETGEEVSVEEIPF</sequence>
<dbReference type="GO" id="GO:0003697">
    <property type="term" value="F:single-stranded DNA binding"/>
    <property type="evidence" value="ECO:0007669"/>
    <property type="project" value="UniProtKB-UniRule"/>
</dbReference>
<gene>
    <name evidence="5" type="ORF">A3H61_03645</name>
</gene>
<comment type="caution">
    <text evidence="2">Lacks conserved residue(s) required for the propagation of feature annotation.</text>
</comment>
<comment type="subunit">
    <text evidence="2">Homotetramer.</text>
</comment>
<dbReference type="AlphaFoldDB" id="A0A1G2A7D0"/>
<organism evidence="5 6">
    <name type="scientific">Candidatus Jacksonbacteria bacterium RIFCSPLOWO2_02_FULL_44_20</name>
    <dbReference type="NCBI Taxonomy" id="1798460"/>
    <lineage>
        <taxon>Bacteria</taxon>
        <taxon>Candidatus Jacksoniibacteriota</taxon>
    </lineage>
</organism>
<evidence type="ECO:0000256" key="3">
    <source>
        <dbReference type="RuleBase" id="RU000524"/>
    </source>
</evidence>
<dbReference type="Proteomes" id="UP000178315">
    <property type="component" value="Unassembled WGS sequence"/>
</dbReference>
<name>A0A1G2A7D0_9BACT</name>
<evidence type="ECO:0000256" key="2">
    <source>
        <dbReference type="HAMAP-Rule" id="MF_00984"/>
    </source>
</evidence>
<evidence type="ECO:0000256" key="4">
    <source>
        <dbReference type="SAM" id="MobiDB-lite"/>
    </source>
</evidence>
<evidence type="ECO:0000256" key="1">
    <source>
        <dbReference type="ARBA" id="ARBA00023125"/>
    </source>
</evidence>
<proteinExistence type="inferred from homology"/>
<dbReference type="PANTHER" id="PTHR10302:SF27">
    <property type="entry name" value="SINGLE-STRANDED DNA-BINDING PROTEIN"/>
    <property type="match status" value="1"/>
</dbReference>
<dbReference type="EMBL" id="MHJU01000036">
    <property type="protein sequence ID" value="OGY72386.1"/>
    <property type="molecule type" value="Genomic_DNA"/>
</dbReference>
<feature type="region of interest" description="Disordered" evidence="4">
    <location>
        <begin position="110"/>
        <end position="151"/>
    </location>
</feature>
<keyword evidence="1 2" id="KW-0238">DNA-binding</keyword>
<dbReference type="PANTHER" id="PTHR10302">
    <property type="entry name" value="SINGLE-STRANDED DNA-BINDING PROTEIN"/>
    <property type="match status" value="1"/>
</dbReference>
<dbReference type="CDD" id="cd04496">
    <property type="entry name" value="SSB_OBF"/>
    <property type="match status" value="1"/>
</dbReference>
<accession>A0A1G2A7D0</accession>
<dbReference type="GO" id="GO:0006260">
    <property type="term" value="P:DNA replication"/>
    <property type="evidence" value="ECO:0007669"/>
    <property type="project" value="InterPro"/>
</dbReference>
<dbReference type="NCBIfam" id="TIGR00621">
    <property type="entry name" value="ssb"/>
    <property type="match status" value="1"/>
</dbReference>
<dbReference type="PROSITE" id="PS50935">
    <property type="entry name" value="SSB"/>
    <property type="match status" value="1"/>
</dbReference>
<dbReference type="InterPro" id="IPR011344">
    <property type="entry name" value="ssDNA-bd"/>
</dbReference>
<evidence type="ECO:0000313" key="5">
    <source>
        <dbReference type="EMBL" id="OGY72386.1"/>
    </source>
</evidence>
<dbReference type="Pfam" id="PF00436">
    <property type="entry name" value="SSB"/>
    <property type="match status" value="1"/>
</dbReference>